<evidence type="ECO:0000256" key="1">
    <source>
        <dbReference type="ARBA" id="ARBA00004236"/>
    </source>
</evidence>
<proteinExistence type="inferred from homology"/>
<dbReference type="Pfam" id="PF05423">
    <property type="entry name" value="Mycobact_memb"/>
    <property type="match status" value="1"/>
</dbReference>
<comment type="similarity">
    <text evidence="2">Belongs to the MmpS family.</text>
</comment>
<gene>
    <name evidence="7" type="ORF">AWB85_21175</name>
</gene>
<evidence type="ECO:0000313" key="7">
    <source>
        <dbReference type="EMBL" id="OAT69413.1"/>
    </source>
</evidence>
<evidence type="ECO:0000256" key="6">
    <source>
        <dbReference type="ARBA" id="ARBA00023136"/>
    </source>
</evidence>
<sequence length="139" mass="15239">MKHVWIPLVLAVVAVAGGFTVSRLHGVFGNERRPEYATAEREEKRPHDPKYLIYEVFGPPGTVATISYFDADAEPQVIRQAALPWSVEFPITDATAMGNITAQGDTDSIGCRILVGDKVKDEKIRYGVSALTFCMLKAA</sequence>
<organism evidence="7 8">
    <name type="scientific">Mycobacteroides immunogenum</name>
    <dbReference type="NCBI Taxonomy" id="83262"/>
    <lineage>
        <taxon>Bacteria</taxon>
        <taxon>Bacillati</taxon>
        <taxon>Actinomycetota</taxon>
        <taxon>Actinomycetes</taxon>
        <taxon>Mycobacteriales</taxon>
        <taxon>Mycobacteriaceae</taxon>
        <taxon>Mycobacteroides</taxon>
    </lineage>
</organism>
<accession>A0A179VEH6</accession>
<comment type="caution">
    <text evidence="7">The sequence shown here is derived from an EMBL/GenBank/DDBJ whole genome shotgun (WGS) entry which is preliminary data.</text>
</comment>
<name>A0A179VEH6_9MYCO</name>
<reference evidence="7 8" key="1">
    <citation type="submission" date="2016-01" db="EMBL/GenBank/DDBJ databases">
        <title>Mycobacterium immunogenum strain CD11_6 genome sequencing and assembly.</title>
        <authorList>
            <person name="Kaur G."/>
            <person name="Nair G.R."/>
            <person name="Mayilraj S."/>
        </authorList>
    </citation>
    <scope>NUCLEOTIDE SEQUENCE [LARGE SCALE GENOMIC DNA]</scope>
    <source>
        <strain evidence="7 8">CD11-6</strain>
    </source>
</reference>
<dbReference type="GO" id="GO:0005886">
    <property type="term" value="C:plasma membrane"/>
    <property type="evidence" value="ECO:0007669"/>
    <property type="project" value="UniProtKB-SubCell"/>
</dbReference>
<keyword evidence="3" id="KW-1003">Cell membrane</keyword>
<evidence type="ECO:0008006" key="9">
    <source>
        <dbReference type="Google" id="ProtNLM"/>
    </source>
</evidence>
<evidence type="ECO:0000256" key="2">
    <source>
        <dbReference type="ARBA" id="ARBA00007531"/>
    </source>
</evidence>
<keyword evidence="5" id="KW-1133">Transmembrane helix</keyword>
<dbReference type="Proteomes" id="UP000186919">
    <property type="component" value="Unassembled WGS sequence"/>
</dbReference>
<dbReference type="Gene3D" id="2.60.40.2880">
    <property type="entry name" value="MmpS1-5, C-terminal soluble domain"/>
    <property type="match status" value="1"/>
</dbReference>
<dbReference type="InterPro" id="IPR008693">
    <property type="entry name" value="MmpS"/>
</dbReference>
<dbReference type="EMBL" id="LQYE01000006">
    <property type="protein sequence ID" value="OAT69413.1"/>
    <property type="molecule type" value="Genomic_DNA"/>
</dbReference>
<evidence type="ECO:0000256" key="3">
    <source>
        <dbReference type="ARBA" id="ARBA00022475"/>
    </source>
</evidence>
<dbReference type="InterPro" id="IPR038468">
    <property type="entry name" value="MmpS_C"/>
</dbReference>
<keyword evidence="4" id="KW-0812">Transmembrane</keyword>
<keyword evidence="6" id="KW-0472">Membrane</keyword>
<evidence type="ECO:0000256" key="5">
    <source>
        <dbReference type="ARBA" id="ARBA00022989"/>
    </source>
</evidence>
<evidence type="ECO:0000256" key="4">
    <source>
        <dbReference type="ARBA" id="ARBA00022692"/>
    </source>
</evidence>
<dbReference type="AlphaFoldDB" id="A0A179VEH6"/>
<comment type="subcellular location">
    <subcellularLocation>
        <location evidence="1">Cell membrane</location>
    </subcellularLocation>
</comment>
<protein>
    <recommendedName>
        <fullName evidence="9">MmpS family protein</fullName>
    </recommendedName>
</protein>
<evidence type="ECO:0000313" key="8">
    <source>
        <dbReference type="Proteomes" id="UP000186919"/>
    </source>
</evidence>